<proteinExistence type="predicted"/>
<protein>
    <submittedName>
        <fullName evidence="1">Uncharacterized protein</fullName>
    </submittedName>
</protein>
<accession>A0A1H7AXB6</accession>
<evidence type="ECO:0000313" key="1">
    <source>
        <dbReference type="EMBL" id="SEJ69264.1"/>
    </source>
</evidence>
<dbReference type="OrthoDB" id="3368027at2"/>
<dbReference type="Proteomes" id="UP000198707">
    <property type="component" value="Unassembled WGS sequence"/>
</dbReference>
<organism evidence="1 2">
    <name type="scientific">Micromonospora phaseoli</name>
    <dbReference type="NCBI Taxonomy" id="1144548"/>
    <lineage>
        <taxon>Bacteria</taxon>
        <taxon>Bacillati</taxon>
        <taxon>Actinomycetota</taxon>
        <taxon>Actinomycetes</taxon>
        <taxon>Micromonosporales</taxon>
        <taxon>Micromonosporaceae</taxon>
        <taxon>Micromonospora</taxon>
    </lineage>
</organism>
<dbReference type="STRING" id="1144548.SAMN05443287_106351"/>
<reference evidence="2" key="1">
    <citation type="submission" date="2016-10" db="EMBL/GenBank/DDBJ databases">
        <authorList>
            <person name="Varghese N."/>
            <person name="Submissions S."/>
        </authorList>
    </citation>
    <scope>NUCLEOTIDE SEQUENCE [LARGE SCALE GENOMIC DNA]</scope>
    <source>
        <strain evidence="2">CGMCC 4.7038</strain>
    </source>
</reference>
<dbReference type="EMBL" id="FNYV01000006">
    <property type="protein sequence ID" value="SEJ69264.1"/>
    <property type="molecule type" value="Genomic_DNA"/>
</dbReference>
<sequence length="290" mass="31067">MFTTVAPRLAADRAGLLRELPVRPAAAAARTFPGHGPIEDDGLDRYLSDMVTGYGRSYDRELLARAQVTSYTTMASTVVAELALRVGGLQRIVLAFATPDIDSRASAGCYLVEAVPGRPTVFCVSDQGVTAPFTALRLAADHLRDAGPDARTGLLVLDQRNVPWEVDGSERLPAEDVAVAYALRPTEPGEAGVLLAQRTKVSPAQAPALLVEILHEISDRTQRRFDLIAGLDAPVTPEATLLAERVHRVAPGPLCTGIWAAAGELAGPTVLAEYDPRLRYLCVLAWDPAW</sequence>
<dbReference type="AlphaFoldDB" id="A0A1H7AXB6"/>
<name>A0A1H7AXB6_9ACTN</name>
<keyword evidence="2" id="KW-1185">Reference proteome</keyword>
<gene>
    <name evidence="1" type="ORF">SAMN05443287_106351</name>
</gene>
<evidence type="ECO:0000313" key="2">
    <source>
        <dbReference type="Proteomes" id="UP000198707"/>
    </source>
</evidence>
<dbReference type="RefSeq" id="WP_092381150.1">
    <property type="nucleotide sequence ID" value="NZ_BOPI01000025.1"/>
</dbReference>